<name>A0A9D1YTJ6_9MICO</name>
<evidence type="ECO:0000313" key="1">
    <source>
        <dbReference type="EMBL" id="HIY65241.1"/>
    </source>
</evidence>
<reference evidence="1" key="1">
    <citation type="journal article" date="2021" name="PeerJ">
        <title>Extensive microbial diversity within the chicken gut microbiome revealed by metagenomics and culture.</title>
        <authorList>
            <person name="Gilroy R."/>
            <person name="Ravi A."/>
            <person name="Getino M."/>
            <person name="Pursley I."/>
            <person name="Horton D.L."/>
            <person name="Alikhan N.F."/>
            <person name="Baker D."/>
            <person name="Gharbi K."/>
            <person name="Hall N."/>
            <person name="Watson M."/>
            <person name="Adriaenssens E.M."/>
            <person name="Foster-Nyarko E."/>
            <person name="Jarju S."/>
            <person name="Secka A."/>
            <person name="Antonio M."/>
            <person name="Oren A."/>
            <person name="Chaudhuri R.R."/>
            <person name="La Ragione R."/>
            <person name="Hildebrand F."/>
            <person name="Pallen M.J."/>
        </authorList>
    </citation>
    <scope>NUCLEOTIDE SEQUENCE</scope>
    <source>
        <strain evidence="1">ChiGjej1B1-98</strain>
    </source>
</reference>
<sequence length="346" mass="37532">RDASSGEQYVYSAQQGLIRVTDPVYLEALGLETAAPQKTSAEIASLGLSSNEISGWGFVCGSTHYVASGGELFAFESTETREHYDMSFTQMPTDLCESLTFSQNEASQVVTDGAGSFWIIEHGEKRPVALATLQNGDLPTKYRLVLPSEFLDALPVGPTYRIPSYGVLESGQAVIGDSDDRYIYSADAGLVPVTNEAIIVSLGLQQTPVNLTDSELQEVGVHDTALDSWLVTCSEEVFFASSQQVHPVAEDALEHLAMNPVELPADLCGLLTVSDLEATRVMSDMSGRLWVFEDGALRAATEGTLEDAGLQSLDRVTMPDAYKRLLPVWLNLEINEFELMEVPPAP</sequence>
<comment type="caution">
    <text evidence="1">The sequence shown here is derived from an EMBL/GenBank/DDBJ whole genome shotgun (WGS) entry which is preliminary data.</text>
</comment>
<dbReference type="EMBL" id="DXDC01000091">
    <property type="protein sequence ID" value="HIY65241.1"/>
    <property type="molecule type" value="Genomic_DNA"/>
</dbReference>
<dbReference type="AlphaFoldDB" id="A0A9D1YTJ6"/>
<organism evidence="1 2">
    <name type="scientific">Candidatus Agrococcus pullicola</name>
    <dbReference type="NCBI Taxonomy" id="2838429"/>
    <lineage>
        <taxon>Bacteria</taxon>
        <taxon>Bacillati</taxon>
        <taxon>Actinomycetota</taxon>
        <taxon>Actinomycetes</taxon>
        <taxon>Micrococcales</taxon>
        <taxon>Microbacteriaceae</taxon>
        <taxon>Agrococcus</taxon>
    </lineage>
</organism>
<gene>
    <name evidence="1" type="ORF">H9830_03060</name>
</gene>
<accession>A0A9D1YTJ6</accession>
<evidence type="ECO:0000313" key="2">
    <source>
        <dbReference type="Proteomes" id="UP000824005"/>
    </source>
</evidence>
<reference evidence="1" key="2">
    <citation type="submission" date="2021-04" db="EMBL/GenBank/DDBJ databases">
        <authorList>
            <person name="Gilroy R."/>
        </authorList>
    </citation>
    <scope>NUCLEOTIDE SEQUENCE</scope>
    <source>
        <strain evidence="1">ChiGjej1B1-98</strain>
    </source>
</reference>
<proteinExistence type="predicted"/>
<feature type="non-terminal residue" evidence="1">
    <location>
        <position position="1"/>
    </location>
</feature>
<dbReference type="Proteomes" id="UP000824005">
    <property type="component" value="Unassembled WGS sequence"/>
</dbReference>
<protein>
    <submittedName>
        <fullName evidence="1">Uncharacterized protein</fullName>
    </submittedName>
</protein>